<name>A0ABN3KUA4_STRLO</name>
<evidence type="ECO:0000256" key="1">
    <source>
        <dbReference type="SAM" id="SignalP"/>
    </source>
</evidence>
<gene>
    <name evidence="2" type="ORF">GCM10010276_03240</name>
</gene>
<feature type="signal peptide" evidence="1">
    <location>
        <begin position="1"/>
        <end position="40"/>
    </location>
</feature>
<sequence>MPVERTVMSQRTRKSTRSRVAAVLAAPVIALTLMAPSASAAPAPSKCEGTIHISLLGHQTCVSAKGDNDDQHGGLSGLLGVVTGLLGGLLGGVLGG</sequence>
<dbReference type="EMBL" id="BAAASG010000001">
    <property type="protein sequence ID" value="GAA2472089.1"/>
    <property type="molecule type" value="Genomic_DNA"/>
</dbReference>
<dbReference type="Proteomes" id="UP001501777">
    <property type="component" value="Unassembled WGS sequence"/>
</dbReference>
<accession>A0ABN3KUA4</accession>
<comment type="caution">
    <text evidence="2">The sequence shown here is derived from an EMBL/GenBank/DDBJ whole genome shotgun (WGS) entry which is preliminary data.</text>
</comment>
<proteinExistence type="predicted"/>
<reference evidence="2 3" key="1">
    <citation type="journal article" date="2019" name="Int. J. Syst. Evol. Microbiol.">
        <title>The Global Catalogue of Microorganisms (GCM) 10K type strain sequencing project: providing services to taxonomists for standard genome sequencing and annotation.</title>
        <authorList>
            <consortium name="The Broad Institute Genomics Platform"/>
            <consortium name="The Broad Institute Genome Sequencing Center for Infectious Disease"/>
            <person name="Wu L."/>
            <person name="Ma J."/>
        </authorList>
    </citation>
    <scope>NUCLEOTIDE SEQUENCE [LARGE SCALE GENOMIC DNA]</scope>
    <source>
        <strain evidence="2 3">JCM 4395</strain>
    </source>
</reference>
<evidence type="ECO:0000313" key="2">
    <source>
        <dbReference type="EMBL" id="GAA2472089.1"/>
    </source>
</evidence>
<protein>
    <recommendedName>
        <fullName evidence="4">Secreted protein</fullName>
    </recommendedName>
</protein>
<feature type="chain" id="PRO_5046608621" description="Secreted protein" evidence="1">
    <location>
        <begin position="41"/>
        <end position="96"/>
    </location>
</feature>
<evidence type="ECO:0000313" key="3">
    <source>
        <dbReference type="Proteomes" id="UP001501777"/>
    </source>
</evidence>
<evidence type="ECO:0008006" key="4">
    <source>
        <dbReference type="Google" id="ProtNLM"/>
    </source>
</evidence>
<keyword evidence="1" id="KW-0732">Signal</keyword>
<keyword evidence="3" id="KW-1185">Reference proteome</keyword>
<organism evidence="2 3">
    <name type="scientific">Streptomyces longisporus</name>
    <dbReference type="NCBI Taxonomy" id="1948"/>
    <lineage>
        <taxon>Bacteria</taxon>
        <taxon>Bacillati</taxon>
        <taxon>Actinomycetota</taxon>
        <taxon>Actinomycetes</taxon>
        <taxon>Kitasatosporales</taxon>
        <taxon>Streptomycetaceae</taxon>
        <taxon>Streptomyces</taxon>
    </lineage>
</organism>